<keyword evidence="6 12" id="KW-1133">Transmembrane helix</keyword>
<proteinExistence type="inferred from homology"/>
<protein>
    <submittedName>
        <fullName evidence="14">Acyl-CoA desaturase</fullName>
    </submittedName>
</protein>
<dbReference type="OrthoDB" id="9768289at2"/>
<feature type="domain" description="Fatty acid desaturase" evidence="13">
    <location>
        <begin position="2"/>
        <end position="229"/>
    </location>
</feature>
<keyword evidence="7" id="KW-0560">Oxidoreductase</keyword>
<evidence type="ECO:0000256" key="8">
    <source>
        <dbReference type="ARBA" id="ARBA00023004"/>
    </source>
</evidence>
<dbReference type="EMBL" id="SWBP01000001">
    <property type="protein sequence ID" value="TKC00324.1"/>
    <property type="molecule type" value="Genomic_DNA"/>
</dbReference>
<keyword evidence="5" id="KW-0276">Fatty acid metabolism</keyword>
<evidence type="ECO:0000256" key="4">
    <source>
        <dbReference type="ARBA" id="ARBA00022692"/>
    </source>
</evidence>
<comment type="caution">
    <text evidence="14">The sequence shown here is derived from an EMBL/GenBank/DDBJ whole genome shotgun (WGS) entry which is preliminary data.</text>
</comment>
<dbReference type="CDD" id="cd03505">
    <property type="entry name" value="Delta9-FADS-like"/>
    <property type="match status" value="1"/>
</dbReference>
<feature type="transmembrane region" description="Helical" evidence="12">
    <location>
        <begin position="36"/>
        <end position="54"/>
    </location>
</feature>
<reference evidence="14 15" key="1">
    <citation type="submission" date="2019-04" db="EMBL/GenBank/DDBJ databases">
        <title>Pedobacter sp. AR-3-17 sp. nov., isolated from Arctic soil.</title>
        <authorList>
            <person name="Dahal R.H."/>
            <person name="Kim D.-U."/>
        </authorList>
    </citation>
    <scope>NUCLEOTIDE SEQUENCE [LARGE SCALE GENOMIC DNA]</scope>
    <source>
        <strain evidence="14 15">AR-3-17</strain>
    </source>
</reference>
<keyword evidence="8" id="KW-0408">Iron</keyword>
<name>A0A4U1C6R0_9SPHI</name>
<evidence type="ECO:0000256" key="7">
    <source>
        <dbReference type="ARBA" id="ARBA00023002"/>
    </source>
</evidence>
<evidence type="ECO:0000256" key="11">
    <source>
        <dbReference type="ARBA" id="ARBA00023160"/>
    </source>
</evidence>
<evidence type="ECO:0000256" key="9">
    <source>
        <dbReference type="ARBA" id="ARBA00023098"/>
    </source>
</evidence>
<evidence type="ECO:0000256" key="2">
    <source>
        <dbReference type="ARBA" id="ARBA00008749"/>
    </source>
</evidence>
<sequence>MYIITFFIGHWFLSLFVQTFFLHRYASHKMFSLNSFWYKFFYVLTYVGQGASYLKPKAYAIMHRMHHAFSDTEKDPHSPHFFEDVFQMMWNTRGMYVIYEKDLQQPEPQFRGEYAEWKLVDKMGTSMTSRILFSVAYVAFYVVFATQWWMWLFLPFHFVMGPLHGAIVNWCGHKYGYSNFDNQDKSKNTTPFDFLMLGELFQNNHHKFPNSPNFGKKWFEIDPVYPIMKVLSWLRIIKFRKVQS</sequence>
<keyword evidence="3" id="KW-0444">Lipid biosynthesis</keyword>
<keyword evidence="10 12" id="KW-0472">Membrane</keyword>
<feature type="transmembrane region" description="Helical" evidence="12">
    <location>
        <begin position="7"/>
        <end position="24"/>
    </location>
</feature>
<accession>A0A4U1C6R0</accession>
<dbReference type="Proteomes" id="UP000308181">
    <property type="component" value="Unassembled WGS sequence"/>
</dbReference>
<dbReference type="PANTHER" id="PTHR11351:SF31">
    <property type="entry name" value="DESATURASE 1, ISOFORM A-RELATED"/>
    <property type="match status" value="1"/>
</dbReference>
<comment type="subcellular location">
    <subcellularLocation>
        <location evidence="1">Membrane</location>
        <topology evidence="1">Multi-pass membrane protein</topology>
    </subcellularLocation>
</comment>
<keyword evidence="15" id="KW-1185">Reference proteome</keyword>
<dbReference type="GO" id="GO:0016717">
    <property type="term" value="F:oxidoreductase activity, acting on paired donors, with oxidation of a pair of donors resulting in the reduction of molecular oxygen to two molecules of water"/>
    <property type="evidence" value="ECO:0007669"/>
    <property type="project" value="InterPro"/>
</dbReference>
<dbReference type="InterPro" id="IPR015876">
    <property type="entry name" value="Acyl-CoA_DS"/>
</dbReference>
<keyword evidence="9" id="KW-0443">Lipid metabolism</keyword>
<evidence type="ECO:0000256" key="5">
    <source>
        <dbReference type="ARBA" id="ARBA00022832"/>
    </source>
</evidence>
<evidence type="ECO:0000256" key="1">
    <source>
        <dbReference type="ARBA" id="ARBA00004141"/>
    </source>
</evidence>
<evidence type="ECO:0000256" key="3">
    <source>
        <dbReference type="ARBA" id="ARBA00022516"/>
    </source>
</evidence>
<dbReference type="AlphaFoldDB" id="A0A4U1C6R0"/>
<dbReference type="GO" id="GO:0006633">
    <property type="term" value="P:fatty acid biosynthetic process"/>
    <property type="evidence" value="ECO:0007669"/>
    <property type="project" value="UniProtKB-KW"/>
</dbReference>
<keyword evidence="11" id="KW-0275">Fatty acid biosynthesis</keyword>
<evidence type="ECO:0000256" key="10">
    <source>
        <dbReference type="ARBA" id="ARBA00023136"/>
    </source>
</evidence>
<keyword evidence="4 12" id="KW-0812">Transmembrane</keyword>
<evidence type="ECO:0000313" key="15">
    <source>
        <dbReference type="Proteomes" id="UP000308181"/>
    </source>
</evidence>
<dbReference type="Pfam" id="PF00487">
    <property type="entry name" value="FA_desaturase"/>
    <property type="match status" value="1"/>
</dbReference>
<evidence type="ECO:0000313" key="14">
    <source>
        <dbReference type="EMBL" id="TKC00324.1"/>
    </source>
</evidence>
<comment type="similarity">
    <text evidence="2">Belongs to the fatty acid desaturase type 2 family.</text>
</comment>
<evidence type="ECO:0000256" key="12">
    <source>
        <dbReference type="SAM" id="Phobius"/>
    </source>
</evidence>
<evidence type="ECO:0000256" key="6">
    <source>
        <dbReference type="ARBA" id="ARBA00022989"/>
    </source>
</evidence>
<evidence type="ECO:0000259" key="13">
    <source>
        <dbReference type="Pfam" id="PF00487"/>
    </source>
</evidence>
<feature type="transmembrane region" description="Helical" evidence="12">
    <location>
        <begin position="131"/>
        <end position="154"/>
    </location>
</feature>
<dbReference type="InterPro" id="IPR005804">
    <property type="entry name" value="FA_desaturase_dom"/>
</dbReference>
<gene>
    <name evidence="14" type="ORF">FA046_01185</name>
</gene>
<dbReference type="GO" id="GO:0016020">
    <property type="term" value="C:membrane"/>
    <property type="evidence" value="ECO:0007669"/>
    <property type="project" value="UniProtKB-SubCell"/>
</dbReference>
<dbReference type="RefSeq" id="WP_136824535.1">
    <property type="nucleotide sequence ID" value="NZ_SWBP01000001.1"/>
</dbReference>
<dbReference type="PANTHER" id="PTHR11351">
    <property type="entry name" value="ACYL-COA DESATURASE"/>
    <property type="match status" value="1"/>
</dbReference>
<organism evidence="14 15">
    <name type="scientific">Pedobacter cryophilus</name>
    <dbReference type="NCBI Taxonomy" id="2571271"/>
    <lineage>
        <taxon>Bacteria</taxon>
        <taxon>Pseudomonadati</taxon>
        <taxon>Bacteroidota</taxon>
        <taxon>Sphingobacteriia</taxon>
        <taxon>Sphingobacteriales</taxon>
        <taxon>Sphingobacteriaceae</taxon>
        <taxon>Pedobacter</taxon>
    </lineage>
</organism>